<dbReference type="InterPro" id="IPR014327">
    <property type="entry name" value="RNA_pol_sigma70_bacteroid"/>
</dbReference>
<dbReference type="Gene3D" id="1.10.1740.10">
    <property type="match status" value="1"/>
</dbReference>
<keyword evidence="8" id="KW-1185">Reference proteome</keyword>
<feature type="domain" description="RNA polymerase sigma factor 70 region 4 type 2" evidence="6">
    <location>
        <begin position="133"/>
        <end position="179"/>
    </location>
</feature>
<accession>A0A1G9LMS6</accession>
<dbReference type="InterPro" id="IPR013249">
    <property type="entry name" value="RNA_pol_sigma70_r4_t2"/>
</dbReference>
<dbReference type="Pfam" id="PF08281">
    <property type="entry name" value="Sigma70_r4_2"/>
    <property type="match status" value="1"/>
</dbReference>
<sequence>MPLKGKLVTRGESESLLVIELSKGNEKAFRALFEMYRKDVYSYSLSLLKSSANAKEIVQDVFMKVWLHRENLNPELSFKSFLFTITRNLSFNFLQKAVNDRNLRLAIFQKTQKFHNPIDRQIQDAEYESMRKRAIEGLSPKQRIIFNMSREESKSYQEISSELGISVSTVKNQMSKSLALVRNFLQANADFTLALVALWQLSN</sequence>
<comment type="similarity">
    <text evidence="1">Belongs to the sigma-70 factor family. ECF subfamily.</text>
</comment>
<dbReference type="AlphaFoldDB" id="A0A1G9LMS6"/>
<keyword evidence="3" id="KW-0731">Sigma factor</keyword>
<dbReference type="NCBIfam" id="TIGR02937">
    <property type="entry name" value="sigma70-ECF"/>
    <property type="match status" value="1"/>
</dbReference>
<dbReference type="EMBL" id="FNGV01000002">
    <property type="protein sequence ID" value="SDL63299.1"/>
    <property type="molecule type" value="Genomic_DNA"/>
</dbReference>
<dbReference type="STRING" id="192904.SAMN04488514_102140"/>
<evidence type="ECO:0000313" key="7">
    <source>
        <dbReference type="EMBL" id="SDL63299.1"/>
    </source>
</evidence>
<keyword evidence="4" id="KW-0804">Transcription</keyword>
<dbReference type="InterPro" id="IPR007627">
    <property type="entry name" value="RNA_pol_sigma70_r2"/>
</dbReference>
<dbReference type="Proteomes" id="UP000199440">
    <property type="component" value="Unassembled WGS sequence"/>
</dbReference>
<gene>
    <name evidence="7" type="ORF">SAMN04488514_102140</name>
</gene>
<dbReference type="GO" id="GO:0003677">
    <property type="term" value="F:DNA binding"/>
    <property type="evidence" value="ECO:0007669"/>
    <property type="project" value="InterPro"/>
</dbReference>
<dbReference type="InterPro" id="IPR013325">
    <property type="entry name" value="RNA_pol_sigma_r2"/>
</dbReference>
<keyword evidence="2" id="KW-0805">Transcription regulation</keyword>
<evidence type="ECO:0000256" key="2">
    <source>
        <dbReference type="ARBA" id="ARBA00023015"/>
    </source>
</evidence>
<dbReference type="SUPFAM" id="SSF88946">
    <property type="entry name" value="Sigma2 domain of RNA polymerase sigma factors"/>
    <property type="match status" value="1"/>
</dbReference>
<reference evidence="7 8" key="1">
    <citation type="submission" date="2016-10" db="EMBL/GenBank/DDBJ databases">
        <authorList>
            <person name="de Groot N.N."/>
        </authorList>
    </citation>
    <scope>NUCLEOTIDE SEQUENCE [LARGE SCALE GENOMIC DNA]</scope>
    <source>
        <strain evidence="7 8">DSM 19886</strain>
    </source>
</reference>
<evidence type="ECO:0000259" key="6">
    <source>
        <dbReference type="Pfam" id="PF08281"/>
    </source>
</evidence>
<dbReference type="GO" id="GO:0006352">
    <property type="term" value="P:DNA-templated transcription initiation"/>
    <property type="evidence" value="ECO:0007669"/>
    <property type="project" value="InterPro"/>
</dbReference>
<dbReference type="Pfam" id="PF04542">
    <property type="entry name" value="Sigma70_r2"/>
    <property type="match status" value="1"/>
</dbReference>
<dbReference type="InterPro" id="IPR039425">
    <property type="entry name" value="RNA_pol_sigma-70-like"/>
</dbReference>
<evidence type="ECO:0000256" key="1">
    <source>
        <dbReference type="ARBA" id="ARBA00010641"/>
    </source>
</evidence>
<dbReference type="GO" id="GO:0016987">
    <property type="term" value="F:sigma factor activity"/>
    <property type="evidence" value="ECO:0007669"/>
    <property type="project" value="UniProtKB-KW"/>
</dbReference>
<dbReference type="PANTHER" id="PTHR43133">
    <property type="entry name" value="RNA POLYMERASE ECF-TYPE SIGMA FACTO"/>
    <property type="match status" value="1"/>
</dbReference>
<evidence type="ECO:0000313" key="8">
    <source>
        <dbReference type="Proteomes" id="UP000199440"/>
    </source>
</evidence>
<organism evidence="7 8">
    <name type="scientific">Kriegella aquimaris</name>
    <dbReference type="NCBI Taxonomy" id="192904"/>
    <lineage>
        <taxon>Bacteria</taxon>
        <taxon>Pseudomonadati</taxon>
        <taxon>Bacteroidota</taxon>
        <taxon>Flavobacteriia</taxon>
        <taxon>Flavobacteriales</taxon>
        <taxon>Flavobacteriaceae</taxon>
        <taxon>Kriegella</taxon>
    </lineage>
</organism>
<feature type="domain" description="RNA polymerase sigma-70 region 2" evidence="5">
    <location>
        <begin position="32"/>
        <end position="97"/>
    </location>
</feature>
<dbReference type="InterPro" id="IPR014284">
    <property type="entry name" value="RNA_pol_sigma-70_dom"/>
</dbReference>
<dbReference type="SUPFAM" id="SSF88659">
    <property type="entry name" value="Sigma3 and sigma4 domains of RNA polymerase sigma factors"/>
    <property type="match status" value="1"/>
</dbReference>
<evidence type="ECO:0000259" key="5">
    <source>
        <dbReference type="Pfam" id="PF04542"/>
    </source>
</evidence>
<dbReference type="RefSeq" id="WP_089886514.1">
    <property type="nucleotide sequence ID" value="NZ_FNGV01000002.1"/>
</dbReference>
<evidence type="ECO:0000256" key="3">
    <source>
        <dbReference type="ARBA" id="ARBA00023082"/>
    </source>
</evidence>
<protein>
    <submittedName>
        <fullName evidence="7">RNA polymerase sigma-70 factor, ECF subfamily</fullName>
    </submittedName>
</protein>
<evidence type="ECO:0000256" key="4">
    <source>
        <dbReference type="ARBA" id="ARBA00023163"/>
    </source>
</evidence>
<proteinExistence type="inferred from homology"/>
<dbReference type="CDD" id="cd06171">
    <property type="entry name" value="Sigma70_r4"/>
    <property type="match status" value="1"/>
</dbReference>
<dbReference type="NCBIfam" id="TIGR02985">
    <property type="entry name" value="Sig70_bacteroi1"/>
    <property type="match status" value="1"/>
</dbReference>
<dbReference type="PANTHER" id="PTHR43133:SF46">
    <property type="entry name" value="RNA POLYMERASE SIGMA-70 FACTOR ECF SUBFAMILY"/>
    <property type="match status" value="1"/>
</dbReference>
<dbReference type="InterPro" id="IPR036388">
    <property type="entry name" value="WH-like_DNA-bd_sf"/>
</dbReference>
<name>A0A1G9LMS6_9FLAO</name>
<dbReference type="OrthoDB" id="759001at2"/>
<dbReference type="InterPro" id="IPR013324">
    <property type="entry name" value="RNA_pol_sigma_r3/r4-like"/>
</dbReference>
<dbReference type="Gene3D" id="1.10.10.10">
    <property type="entry name" value="Winged helix-like DNA-binding domain superfamily/Winged helix DNA-binding domain"/>
    <property type="match status" value="1"/>
</dbReference>